<keyword evidence="3" id="KW-1185">Reference proteome</keyword>
<evidence type="ECO:0000259" key="1">
    <source>
        <dbReference type="PROSITE" id="PS50011"/>
    </source>
</evidence>
<feature type="domain" description="Protein kinase" evidence="1">
    <location>
        <begin position="1"/>
        <end position="104"/>
    </location>
</feature>
<dbReference type="GO" id="GO:0004672">
    <property type="term" value="F:protein kinase activity"/>
    <property type="evidence" value="ECO:0007669"/>
    <property type="project" value="InterPro"/>
</dbReference>
<evidence type="ECO:0000313" key="3">
    <source>
        <dbReference type="Proteomes" id="UP000007305"/>
    </source>
</evidence>
<reference evidence="2" key="3">
    <citation type="submission" date="2021-05" db="UniProtKB">
        <authorList>
            <consortium name="EnsemblPlants"/>
        </authorList>
    </citation>
    <scope>IDENTIFICATION</scope>
    <source>
        <strain evidence="2">cv. B73</strain>
    </source>
</reference>
<proteinExistence type="predicted"/>
<dbReference type="AlphaFoldDB" id="A0A804QWF2"/>
<protein>
    <recommendedName>
        <fullName evidence="1">Protein kinase domain-containing protein</fullName>
    </recommendedName>
</protein>
<dbReference type="Gene3D" id="1.10.510.10">
    <property type="entry name" value="Transferase(Phosphotransferase) domain 1"/>
    <property type="match status" value="1"/>
</dbReference>
<dbReference type="InterPro" id="IPR011009">
    <property type="entry name" value="Kinase-like_dom_sf"/>
</dbReference>
<dbReference type="EnsemblPlants" id="Zm00001eb364710_T001">
    <property type="protein sequence ID" value="Zm00001eb364710_P001"/>
    <property type="gene ID" value="Zm00001eb364710"/>
</dbReference>
<dbReference type="InterPro" id="IPR000719">
    <property type="entry name" value="Prot_kinase_dom"/>
</dbReference>
<dbReference type="PANTHER" id="PTHR48055:SF6">
    <property type="entry name" value="LEUCINE-RICH REPEAT RECEPTOR PROTEIN KINASE MSP1"/>
    <property type="match status" value="1"/>
</dbReference>
<dbReference type="SUPFAM" id="SSF56112">
    <property type="entry name" value="Protein kinase-like (PK-like)"/>
    <property type="match status" value="1"/>
</dbReference>
<dbReference type="Gramene" id="Zm00001eb364710_T001">
    <property type="protein sequence ID" value="Zm00001eb364710_P001"/>
    <property type="gene ID" value="Zm00001eb364710"/>
</dbReference>
<name>A0A804QWF2_MAIZE</name>
<accession>A0A804QWF2</accession>
<reference evidence="2" key="2">
    <citation type="submission" date="2019-07" db="EMBL/GenBank/DDBJ databases">
        <authorList>
            <person name="Seetharam A."/>
            <person name="Woodhouse M."/>
            <person name="Cannon E."/>
        </authorList>
    </citation>
    <scope>NUCLEOTIDE SEQUENCE [LARGE SCALE GENOMIC DNA]</scope>
    <source>
        <strain evidence="2">cv. B73</strain>
    </source>
</reference>
<dbReference type="PROSITE" id="PS50011">
    <property type="entry name" value="PROTEIN_KINASE_DOM"/>
    <property type="match status" value="1"/>
</dbReference>
<organism evidence="2 3">
    <name type="scientific">Zea mays</name>
    <name type="common">Maize</name>
    <dbReference type="NCBI Taxonomy" id="4577"/>
    <lineage>
        <taxon>Eukaryota</taxon>
        <taxon>Viridiplantae</taxon>
        <taxon>Streptophyta</taxon>
        <taxon>Embryophyta</taxon>
        <taxon>Tracheophyta</taxon>
        <taxon>Spermatophyta</taxon>
        <taxon>Magnoliopsida</taxon>
        <taxon>Liliopsida</taxon>
        <taxon>Poales</taxon>
        <taxon>Poaceae</taxon>
        <taxon>PACMAD clade</taxon>
        <taxon>Panicoideae</taxon>
        <taxon>Andropogonodae</taxon>
        <taxon>Andropogoneae</taxon>
        <taxon>Tripsacinae</taxon>
        <taxon>Zea</taxon>
    </lineage>
</organism>
<sequence length="121" mass="13587">MKSSTKGDVYSFGVVMLELLTGRPPTGQEEGEGEEGGNLVGWMRWMMAHGKEEEVFDPCLPDSSVWREQMARVLAIARDCTVDEPWKRPTMLEVMKGLKMAETIECGPVSCDSHQEHVMHC</sequence>
<dbReference type="GO" id="GO:0005524">
    <property type="term" value="F:ATP binding"/>
    <property type="evidence" value="ECO:0007669"/>
    <property type="project" value="InterPro"/>
</dbReference>
<dbReference type="PANTHER" id="PTHR48055">
    <property type="entry name" value="LEUCINE-RICH REPEAT RECEPTOR PROTEIN KINASE EMS1"/>
    <property type="match status" value="1"/>
</dbReference>
<dbReference type="InParanoid" id="A0A804QWF2"/>
<reference evidence="3" key="1">
    <citation type="journal article" date="2009" name="Science">
        <title>The B73 maize genome: complexity, diversity, and dynamics.</title>
        <authorList>
            <person name="Schnable P.S."/>
            <person name="Ware D."/>
            <person name="Fulton R.S."/>
            <person name="Stein J.C."/>
            <person name="Wei F."/>
            <person name="Pasternak S."/>
            <person name="Liang C."/>
            <person name="Zhang J."/>
            <person name="Fulton L."/>
            <person name="Graves T.A."/>
            <person name="Minx P."/>
            <person name="Reily A.D."/>
            <person name="Courtney L."/>
            <person name="Kruchowski S.S."/>
            <person name="Tomlinson C."/>
            <person name="Strong C."/>
            <person name="Delehaunty K."/>
            <person name="Fronick C."/>
            <person name="Courtney B."/>
            <person name="Rock S.M."/>
            <person name="Belter E."/>
            <person name="Du F."/>
            <person name="Kim K."/>
            <person name="Abbott R.M."/>
            <person name="Cotton M."/>
            <person name="Levy A."/>
            <person name="Marchetto P."/>
            <person name="Ochoa K."/>
            <person name="Jackson S.M."/>
            <person name="Gillam B."/>
            <person name="Chen W."/>
            <person name="Yan L."/>
            <person name="Higginbotham J."/>
            <person name="Cardenas M."/>
            <person name="Waligorski J."/>
            <person name="Applebaum E."/>
            <person name="Phelps L."/>
            <person name="Falcone J."/>
            <person name="Kanchi K."/>
            <person name="Thane T."/>
            <person name="Scimone A."/>
            <person name="Thane N."/>
            <person name="Henke J."/>
            <person name="Wang T."/>
            <person name="Ruppert J."/>
            <person name="Shah N."/>
            <person name="Rotter K."/>
            <person name="Hodges J."/>
            <person name="Ingenthron E."/>
            <person name="Cordes M."/>
            <person name="Kohlberg S."/>
            <person name="Sgro J."/>
            <person name="Delgado B."/>
            <person name="Mead K."/>
            <person name="Chinwalla A."/>
            <person name="Leonard S."/>
            <person name="Crouse K."/>
            <person name="Collura K."/>
            <person name="Kudrna D."/>
            <person name="Currie J."/>
            <person name="He R."/>
            <person name="Angelova A."/>
            <person name="Rajasekar S."/>
            <person name="Mueller T."/>
            <person name="Lomeli R."/>
            <person name="Scara G."/>
            <person name="Ko A."/>
            <person name="Delaney K."/>
            <person name="Wissotski M."/>
            <person name="Lopez G."/>
            <person name="Campos D."/>
            <person name="Braidotti M."/>
            <person name="Ashley E."/>
            <person name="Golser W."/>
            <person name="Kim H."/>
            <person name="Lee S."/>
            <person name="Lin J."/>
            <person name="Dujmic Z."/>
            <person name="Kim W."/>
            <person name="Talag J."/>
            <person name="Zuccolo A."/>
            <person name="Fan C."/>
            <person name="Sebastian A."/>
            <person name="Kramer M."/>
            <person name="Spiegel L."/>
            <person name="Nascimento L."/>
            <person name="Zutavern T."/>
            <person name="Miller B."/>
            <person name="Ambroise C."/>
            <person name="Muller S."/>
            <person name="Spooner W."/>
            <person name="Narechania A."/>
            <person name="Ren L."/>
            <person name="Wei S."/>
            <person name="Kumari S."/>
            <person name="Faga B."/>
            <person name="Levy M.J."/>
            <person name="McMahan L."/>
            <person name="Van Buren P."/>
            <person name="Vaughn M.W."/>
            <person name="Ying K."/>
            <person name="Yeh C.-T."/>
            <person name="Emrich S.J."/>
            <person name="Jia Y."/>
            <person name="Kalyanaraman A."/>
            <person name="Hsia A.-P."/>
            <person name="Barbazuk W.B."/>
            <person name="Baucom R.S."/>
            <person name="Brutnell T.P."/>
            <person name="Carpita N.C."/>
            <person name="Chaparro C."/>
            <person name="Chia J.-M."/>
            <person name="Deragon J.-M."/>
            <person name="Estill J.C."/>
            <person name="Fu Y."/>
            <person name="Jeddeloh J.A."/>
            <person name="Han Y."/>
            <person name="Lee H."/>
            <person name="Li P."/>
            <person name="Lisch D.R."/>
            <person name="Liu S."/>
            <person name="Liu Z."/>
            <person name="Nagel D.H."/>
            <person name="McCann M.C."/>
            <person name="SanMiguel P."/>
            <person name="Myers A.M."/>
            <person name="Nettleton D."/>
            <person name="Nguyen J."/>
            <person name="Penning B.W."/>
            <person name="Ponnala L."/>
            <person name="Schneider K.L."/>
            <person name="Schwartz D.C."/>
            <person name="Sharma A."/>
            <person name="Soderlund C."/>
            <person name="Springer N.M."/>
            <person name="Sun Q."/>
            <person name="Wang H."/>
            <person name="Waterman M."/>
            <person name="Westerman R."/>
            <person name="Wolfgruber T.K."/>
            <person name="Yang L."/>
            <person name="Yu Y."/>
            <person name="Zhang L."/>
            <person name="Zhou S."/>
            <person name="Zhu Q."/>
            <person name="Bennetzen J.L."/>
            <person name="Dawe R.K."/>
            <person name="Jiang J."/>
            <person name="Jiang N."/>
            <person name="Presting G.G."/>
            <person name="Wessler S.R."/>
            <person name="Aluru S."/>
            <person name="Martienssen R.A."/>
            <person name="Clifton S.W."/>
            <person name="McCombie W.R."/>
            <person name="Wing R.A."/>
            <person name="Wilson R.K."/>
        </authorList>
    </citation>
    <scope>NUCLEOTIDE SEQUENCE [LARGE SCALE GENOMIC DNA]</scope>
    <source>
        <strain evidence="3">cv. B73</strain>
    </source>
</reference>
<evidence type="ECO:0000313" key="2">
    <source>
        <dbReference type="EnsemblPlants" id="Zm00001eb364710_P001"/>
    </source>
</evidence>
<dbReference type="InterPro" id="IPR051564">
    <property type="entry name" value="LRR_receptor-like_kinase"/>
</dbReference>
<dbReference type="Proteomes" id="UP000007305">
    <property type="component" value="Chromosome 8"/>
</dbReference>